<dbReference type="Gene3D" id="2.40.128.20">
    <property type="match status" value="1"/>
</dbReference>
<dbReference type="EMBL" id="QRWX01000003">
    <property type="protein sequence ID" value="RGT54883.1"/>
    <property type="molecule type" value="Genomic_DNA"/>
</dbReference>
<dbReference type="Proteomes" id="UP000284731">
    <property type="component" value="Unassembled WGS sequence"/>
</dbReference>
<protein>
    <submittedName>
        <fullName evidence="1">DUF1934 family protein</fullName>
    </submittedName>
</protein>
<name>A0A412PCW8_9FIRM</name>
<dbReference type="RefSeq" id="WP_118764950.1">
    <property type="nucleotide sequence ID" value="NZ_CABJCF010000003.1"/>
</dbReference>
<evidence type="ECO:0000313" key="2">
    <source>
        <dbReference type="Proteomes" id="UP000284731"/>
    </source>
</evidence>
<organism evidence="1 2">
    <name type="scientific">Solobacterium moorei</name>
    <dbReference type="NCBI Taxonomy" id="102148"/>
    <lineage>
        <taxon>Bacteria</taxon>
        <taxon>Bacillati</taxon>
        <taxon>Bacillota</taxon>
        <taxon>Erysipelotrichia</taxon>
        <taxon>Erysipelotrichales</taxon>
        <taxon>Erysipelotrichaceae</taxon>
        <taxon>Solobacterium</taxon>
    </lineage>
</organism>
<dbReference type="AlphaFoldDB" id="A0A412PCW8"/>
<proteinExistence type="predicted"/>
<gene>
    <name evidence="1" type="ORF">DWX20_06855</name>
</gene>
<evidence type="ECO:0000313" key="1">
    <source>
        <dbReference type="EMBL" id="RGT54883.1"/>
    </source>
</evidence>
<accession>A0A412PCW8</accession>
<reference evidence="1 2" key="1">
    <citation type="submission" date="2018-08" db="EMBL/GenBank/DDBJ databases">
        <title>A genome reference for cultivated species of the human gut microbiota.</title>
        <authorList>
            <person name="Zou Y."/>
            <person name="Xue W."/>
            <person name="Luo G."/>
        </authorList>
    </citation>
    <scope>NUCLEOTIDE SEQUENCE [LARGE SCALE GENOMIC DNA]</scope>
    <source>
        <strain evidence="1 2">AF18-46</strain>
    </source>
</reference>
<dbReference type="InterPro" id="IPR012674">
    <property type="entry name" value="Calycin"/>
</dbReference>
<comment type="caution">
    <text evidence="1">The sequence shown here is derived from an EMBL/GenBank/DDBJ whole genome shotgun (WGS) entry which is preliminary data.</text>
</comment>
<sequence length="127" mass="15100">MRISVKLIQYDLLEDKKQILLETNALYDGNTLRYREGNDGGFHQVYFGDDLISFERKADVHTKITLFDDKNGESTVDSQYGKMYMHTRLCHAERCDEYWSVEYQLISNDEVILHQKLRWEFTPVKNI</sequence>